<feature type="transmembrane region" description="Helical" evidence="8">
    <location>
        <begin position="202"/>
        <end position="224"/>
    </location>
</feature>
<reference evidence="10 11" key="1">
    <citation type="journal article" date="2019" name="Sci. Rep.">
        <title>Comparative genomics of chytrid fungi reveal insights into the obligate biotrophic and pathogenic lifestyle of Synchytrium endobioticum.</title>
        <authorList>
            <person name="van de Vossenberg B.T.L.H."/>
            <person name="Warris S."/>
            <person name="Nguyen H.D.T."/>
            <person name="van Gent-Pelzer M.P.E."/>
            <person name="Joly D.L."/>
            <person name="van de Geest H.C."/>
            <person name="Bonants P.J.M."/>
            <person name="Smith D.S."/>
            <person name="Levesque C.A."/>
            <person name="van der Lee T.A.J."/>
        </authorList>
    </citation>
    <scope>NUCLEOTIDE SEQUENCE [LARGE SCALE GENOMIC DNA]</scope>
    <source>
        <strain evidence="10 11">CBS 675.73</strain>
    </source>
</reference>
<dbReference type="PANTHER" id="PTHR23501:SF191">
    <property type="entry name" value="VACUOLAR BASIC AMINO ACID TRANSPORTER 4"/>
    <property type="match status" value="1"/>
</dbReference>
<dbReference type="Gene3D" id="1.20.1250.20">
    <property type="entry name" value="MFS general substrate transporter like domains"/>
    <property type="match status" value="1"/>
</dbReference>
<dbReference type="CDD" id="cd17502">
    <property type="entry name" value="MFS_Azr1_MDR_like"/>
    <property type="match status" value="1"/>
</dbReference>
<feature type="transmembrane region" description="Helical" evidence="8">
    <location>
        <begin position="404"/>
        <end position="424"/>
    </location>
</feature>
<evidence type="ECO:0000256" key="2">
    <source>
        <dbReference type="ARBA" id="ARBA00022448"/>
    </source>
</evidence>
<keyword evidence="4 8" id="KW-1133">Transmembrane helix</keyword>
<sequence length="588" mass="61835">MFEQAAPHPPSAKTDEQSEDCTPVRTSSREQGEQPIQTDPIQSQTSTVEVPSGGEGGSKGVEADEDAAKVPLTGAKFTLVMFALLCGVAMASLDGTIVATAIKAVVAELGRQELVPWIGSTYLMSAAITCSLCGKLADLFGRKLVFLLALSLFTLGSAGAGAAQSMSILIGARAVQGLGGGGIFTLAIIIIAEIVPTRKRSIYLGLMTAVFGFSSVIGPLVGGALSDHVSWRWCFLINIPIGLLTIIAVMVFLPFPSPAGTFMQKMAKLDILGALLLSSAIVCFLTPLQLGGSTWEWNSVQVIALFIVSLVQILAFIYVELRVASEPIIPATLFCNSSSPAILGIAIMLGATFFTSLYYMSLFFQITNGDTATQAGVKLIPLMVGFSGASVLTGIFISRTQRYVALFYVGPILAILGGVFMALLTPSSKAYESVLSLGVFGIGTGVLVQVRTFGAQISVPRELLATASAVAQTCNAIGGSVGVAIAGTLFNNVIHAQVASNPVLIEAIRQLEARGVSVDPTSVLAFIRELVVLPDAGLANAELLQVFNHAFKVTYLSLLVYPTLILLLALFVREFPCRVKTDAETVEV</sequence>
<evidence type="ECO:0000256" key="7">
    <source>
        <dbReference type="SAM" id="MobiDB-lite"/>
    </source>
</evidence>
<dbReference type="PRINTS" id="PR01036">
    <property type="entry name" value="TCRTETB"/>
</dbReference>
<evidence type="ECO:0000256" key="6">
    <source>
        <dbReference type="ARBA" id="ARBA00044273"/>
    </source>
</evidence>
<feature type="transmembrane region" description="Helical" evidence="8">
    <location>
        <begin position="267"/>
        <end position="288"/>
    </location>
</feature>
<feature type="transmembrane region" description="Helical" evidence="8">
    <location>
        <begin position="430"/>
        <end position="448"/>
    </location>
</feature>
<dbReference type="Proteomes" id="UP000320333">
    <property type="component" value="Unassembled WGS sequence"/>
</dbReference>
<dbReference type="OrthoDB" id="10021397at2759"/>
<gene>
    <name evidence="10" type="ORF">CcCBS67573_g05478</name>
</gene>
<feature type="transmembrane region" description="Helical" evidence="8">
    <location>
        <begin position="114"/>
        <end position="132"/>
    </location>
</feature>
<keyword evidence="3 8" id="KW-0812">Transmembrane</keyword>
<feature type="transmembrane region" description="Helical" evidence="8">
    <location>
        <begin position="300"/>
        <end position="319"/>
    </location>
</feature>
<keyword evidence="2" id="KW-0813">Transport</keyword>
<feature type="transmembrane region" description="Helical" evidence="8">
    <location>
        <begin position="175"/>
        <end position="195"/>
    </location>
</feature>
<feature type="transmembrane region" description="Helical" evidence="8">
    <location>
        <begin position="79"/>
        <end position="102"/>
    </location>
</feature>
<evidence type="ECO:0000313" key="10">
    <source>
        <dbReference type="EMBL" id="TPX73260.1"/>
    </source>
</evidence>
<dbReference type="PROSITE" id="PS50850">
    <property type="entry name" value="MFS"/>
    <property type="match status" value="1"/>
</dbReference>
<feature type="region of interest" description="Disordered" evidence="7">
    <location>
        <begin position="1"/>
        <end position="62"/>
    </location>
</feature>
<dbReference type="InterPro" id="IPR020846">
    <property type="entry name" value="MFS_dom"/>
</dbReference>
<evidence type="ECO:0000256" key="8">
    <source>
        <dbReference type="SAM" id="Phobius"/>
    </source>
</evidence>
<feature type="compositionally biased region" description="Polar residues" evidence="7">
    <location>
        <begin position="34"/>
        <end position="49"/>
    </location>
</feature>
<accession>A0A507FCF7</accession>
<dbReference type="Gene3D" id="1.20.1720.10">
    <property type="entry name" value="Multidrug resistance protein D"/>
    <property type="match status" value="1"/>
</dbReference>
<proteinExistence type="predicted"/>
<dbReference type="GO" id="GO:0005886">
    <property type="term" value="C:plasma membrane"/>
    <property type="evidence" value="ECO:0007669"/>
    <property type="project" value="TreeGrafter"/>
</dbReference>
<dbReference type="AlphaFoldDB" id="A0A507FCF7"/>
<feature type="transmembrane region" description="Helical" evidence="8">
    <location>
        <begin position="553"/>
        <end position="572"/>
    </location>
</feature>
<dbReference type="Pfam" id="PF07690">
    <property type="entry name" value="MFS_1"/>
    <property type="match status" value="1"/>
</dbReference>
<dbReference type="InterPro" id="IPR005829">
    <property type="entry name" value="Sugar_transporter_CS"/>
</dbReference>
<evidence type="ECO:0000256" key="1">
    <source>
        <dbReference type="ARBA" id="ARBA00004127"/>
    </source>
</evidence>
<comment type="subcellular location">
    <subcellularLocation>
        <location evidence="1">Endomembrane system</location>
        <topology evidence="1">Multi-pass membrane protein</topology>
    </subcellularLocation>
</comment>
<keyword evidence="11" id="KW-1185">Reference proteome</keyword>
<dbReference type="SUPFAM" id="SSF103473">
    <property type="entry name" value="MFS general substrate transporter"/>
    <property type="match status" value="1"/>
</dbReference>
<feature type="domain" description="Major facilitator superfamily (MFS) profile" evidence="9">
    <location>
        <begin position="80"/>
        <end position="580"/>
    </location>
</feature>
<dbReference type="GO" id="GO:0012505">
    <property type="term" value="C:endomembrane system"/>
    <property type="evidence" value="ECO:0007669"/>
    <property type="project" value="UniProtKB-SubCell"/>
</dbReference>
<keyword evidence="5 8" id="KW-0472">Membrane</keyword>
<evidence type="ECO:0000256" key="3">
    <source>
        <dbReference type="ARBA" id="ARBA00022692"/>
    </source>
</evidence>
<organism evidence="10 11">
    <name type="scientific">Chytriomyces confervae</name>
    <dbReference type="NCBI Taxonomy" id="246404"/>
    <lineage>
        <taxon>Eukaryota</taxon>
        <taxon>Fungi</taxon>
        <taxon>Fungi incertae sedis</taxon>
        <taxon>Chytridiomycota</taxon>
        <taxon>Chytridiomycota incertae sedis</taxon>
        <taxon>Chytridiomycetes</taxon>
        <taxon>Chytridiales</taxon>
        <taxon>Chytriomycetaceae</taxon>
        <taxon>Chytriomyces</taxon>
    </lineage>
</organism>
<dbReference type="PROSITE" id="PS00217">
    <property type="entry name" value="SUGAR_TRANSPORT_2"/>
    <property type="match status" value="1"/>
</dbReference>
<evidence type="ECO:0000259" key="9">
    <source>
        <dbReference type="PROSITE" id="PS50850"/>
    </source>
</evidence>
<feature type="transmembrane region" description="Helical" evidence="8">
    <location>
        <begin position="340"/>
        <end position="359"/>
    </location>
</feature>
<dbReference type="InterPro" id="IPR036259">
    <property type="entry name" value="MFS_trans_sf"/>
</dbReference>
<evidence type="ECO:0000256" key="4">
    <source>
        <dbReference type="ARBA" id="ARBA00022989"/>
    </source>
</evidence>
<feature type="transmembrane region" description="Helical" evidence="8">
    <location>
        <begin position="379"/>
        <end position="397"/>
    </location>
</feature>
<evidence type="ECO:0000256" key="5">
    <source>
        <dbReference type="ARBA" id="ARBA00023136"/>
    </source>
</evidence>
<dbReference type="GO" id="GO:0022857">
    <property type="term" value="F:transmembrane transporter activity"/>
    <property type="evidence" value="ECO:0007669"/>
    <property type="project" value="InterPro"/>
</dbReference>
<dbReference type="InterPro" id="IPR011701">
    <property type="entry name" value="MFS"/>
</dbReference>
<dbReference type="STRING" id="246404.A0A507FCF7"/>
<name>A0A507FCF7_9FUNG</name>
<feature type="transmembrane region" description="Helical" evidence="8">
    <location>
        <begin position="144"/>
        <end position="163"/>
    </location>
</feature>
<comment type="caution">
    <text evidence="10">The sequence shown here is derived from an EMBL/GenBank/DDBJ whole genome shotgun (WGS) entry which is preliminary data.</text>
</comment>
<dbReference type="EMBL" id="QEAP01000198">
    <property type="protein sequence ID" value="TPX73260.1"/>
    <property type="molecule type" value="Genomic_DNA"/>
</dbReference>
<protein>
    <recommendedName>
        <fullName evidence="6">MFS-type drug efflux transporter P55</fullName>
    </recommendedName>
</protein>
<feature type="transmembrane region" description="Helical" evidence="8">
    <location>
        <begin position="230"/>
        <end position="255"/>
    </location>
</feature>
<dbReference type="PANTHER" id="PTHR23501">
    <property type="entry name" value="MAJOR FACILITATOR SUPERFAMILY"/>
    <property type="match status" value="1"/>
</dbReference>
<evidence type="ECO:0000313" key="11">
    <source>
        <dbReference type="Proteomes" id="UP000320333"/>
    </source>
</evidence>